<evidence type="ECO:0000313" key="9">
    <source>
        <dbReference type="Proteomes" id="UP000028864"/>
    </source>
</evidence>
<evidence type="ECO:0000256" key="1">
    <source>
        <dbReference type="ARBA" id="ARBA00004141"/>
    </source>
</evidence>
<feature type="transmembrane region" description="Helical" evidence="6">
    <location>
        <begin position="70"/>
        <end position="92"/>
    </location>
</feature>
<dbReference type="GO" id="GO:0140359">
    <property type="term" value="F:ABC-type transporter activity"/>
    <property type="evidence" value="ECO:0007669"/>
    <property type="project" value="InterPro"/>
</dbReference>
<evidence type="ECO:0000313" key="8">
    <source>
        <dbReference type="EMBL" id="CDQ44231.1"/>
    </source>
</evidence>
<dbReference type="InterPro" id="IPR013525">
    <property type="entry name" value="ABC2_TM"/>
</dbReference>
<feature type="domain" description="ABC-2 type transporter transmembrane" evidence="7">
    <location>
        <begin position="18"/>
        <end position="223"/>
    </location>
</feature>
<dbReference type="PANTHER" id="PTHR43229:SF6">
    <property type="entry name" value="ABC-TYPE MULTIDRUG TRANSPORT SYSTEM, PERMEASE COMPONENT"/>
    <property type="match status" value="1"/>
</dbReference>
<accession>A0AAV2WJ32</accession>
<organism evidence="8 9">
    <name type="scientific">Mycolicibacterium neoaurum</name>
    <name type="common">Mycobacterium neoaurum</name>
    <dbReference type="NCBI Taxonomy" id="1795"/>
    <lineage>
        <taxon>Bacteria</taxon>
        <taxon>Bacillati</taxon>
        <taxon>Actinomycetota</taxon>
        <taxon>Actinomycetes</taxon>
        <taxon>Mycobacteriales</taxon>
        <taxon>Mycobacteriaceae</taxon>
        <taxon>Mycolicibacterium</taxon>
    </lineage>
</organism>
<dbReference type="RefSeq" id="WP_030135595.1">
    <property type="nucleotide sequence ID" value="NZ_LK021338.1"/>
</dbReference>
<feature type="transmembrane region" description="Helical" evidence="6">
    <location>
        <begin position="151"/>
        <end position="173"/>
    </location>
</feature>
<evidence type="ECO:0000256" key="4">
    <source>
        <dbReference type="ARBA" id="ARBA00023136"/>
    </source>
</evidence>
<evidence type="ECO:0000259" key="7">
    <source>
        <dbReference type="Pfam" id="PF01061"/>
    </source>
</evidence>
<dbReference type="Pfam" id="PF01061">
    <property type="entry name" value="ABC2_membrane"/>
    <property type="match status" value="1"/>
</dbReference>
<dbReference type="Proteomes" id="UP000028864">
    <property type="component" value="Unassembled WGS sequence"/>
</dbReference>
<reference evidence="8" key="2">
    <citation type="submission" date="2015-09" db="EMBL/GenBank/DDBJ databases">
        <title>Draft genome sequence of Mycobacterium neoaurum DSM 44074.</title>
        <authorList>
            <person name="Croce O."/>
            <person name="Robert C."/>
            <person name="Raoult D."/>
            <person name="Drancourt M."/>
        </authorList>
    </citation>
    <scope>NUCLEOTIDE SEQUENCE</scope>
    <source>
        <strain evidence="8">DSM 44074</strain>
    </source>
</reference>
<dbReference type="AlphaFoldDB" id="A0AAV2WJ32"/>
<feature type="transmembrane region" description="Helical" evidence="6">
    <location>
        <begin position="180"/>
        <end position="199"/>
    </location>
</feature>
<feature type="transmembrane region" description="Helical" evidence="6">
    <location>
        <begin position="232"/>
        <end position="255"/>
    </location>
</feature>
<evidence type="ECO:0000256" key="2">
    <source>
        <dbReference type="ARBA" id="ARBA00022692"/>
    </source>
</evidence>
<reference evidence="8" key="1">
    <citation type="submission" date="2014-05" db="EMBL/GenBank/DDBJ databases">
        <authorList>
            <person name="Urmite Genomes"/>
        </authorList>
    </citation>
    <scope>NUCLEOTIDE SEQUENCE</scope>
    <source>
        <strain evidence="8">DSM 44074</strain>
    </source>
</reference>
<dbReference type="InterPro" id="IPR000412">
    <property type="entry name" value="ABC_2_transport"/>
</dbReference>
<proteinExistence type="predicted"/>
<comment type="subcellular location">
    <subcellularLocation>
        <location evidence="1">Membrane</location>
        <topology evidence="1">Multi-pass membrane protein</topology>
    </subcellularLocation>
</comment>
<evidence type="ECO:0000256" key="3">
    <source>
        <dbReference type="ARBA" id="ARBA00022989"/>
    </source>
</evidence>
<keyword evidence="5" id="KW-0046">Antibiotic resistance</keyword>
<feature type="transmembrane region" description="Helical" evidence="6">
    <location>
        <begin position="35"/>
        <end position="54"/>
    </location>
</feature>
<evidence type="ECO:0000256" key="6">
    <source>
        <dbReference type="SAM" id="Phobius"/>
    </source>
</evidence>
<sequence length="269" mass="28194">MTRSQPRHRGGAKKVATEVWVFASRLLVQWCRHPTVPLQALLFPAVLLLTYSVLVGKSMTRITGNSGLDLLIPVCALVGAMSGSAASGSMMSHDRESGLLTRLWMMPVRRGSALAGIVVAEALRTLSGTALVAAIGYGLGFRFHGNIVALSGYLIIPSVIVAVYTMIVIILGLHGEGRTILAWFGTLSVGLAFAAVVPVDKTPAALRLLAEYQPVAAAVETMRLLSVGDANIGLPLAVTAVWVILLGSIFGPAAVRSYRRAAESGPVGG</sequence>
<keyword evidence="4 6" id="KW-0472">Membrane</keyword>
<dbReference type="PIRSF" id="PIRSF006648">
    <property type="entry name" value="DrrB"/>
    <property type="match status" value="1"/>
</dbReference>
<gene>
    <name evidence="8" type="ORF">BN1047_02107</name>
</gene>
<dbReference type="EMBL" id="LK021338">
    <property type="protein sequence ID" value="CDQ44231.1"/>
    <property type="molecule type" value="Genomic_DNA"/>
</dbReference>
<keyword evidence="3 6" id="KW-1133">Transmembrane helix</keyword>
<evidence type="ECO:0000256" key="5">
    <source>
        <dbReference type="ARBA" id="ARBA00023251"/>
    </source>
</evidence>
<dbReference type="GO" id="GO:0043190">
    <property type="term" value="C:ATP-binding cassette (ABC) transporter complex"/>
    <property type="evidence" value="ECO:0007669"/>
    <property type="project" value="InterPro"/>
</dbReference>
<name>A0AAV2WJ32_MYCNE</name>
<keyword evidence="2 6" id="KW-0812">Transmembrane</keyword>
<feature type="transmembrane region" description="Helical" evidence="6">
    <location>
        <begin position="113"/>
        <end position="139"/>
    </location>
</feature>
<protein>
    <submittedName>
        <fullName evidence="8">ABC-2 type transporter</fullName>
    </submittedName>
</protein>
<dbReference type="PANTHER" id="PTHR43229">
    <property type="entry name" value="NODULATION PROTEIN J"/>
    <property type="match status" value="1"/>
</dbReference>
<dbReference type="GO" id="GO:0046677">
    <property type="term" value="P:response to antibiotic"/>
    <property type="evidence" value="ECO:0007669"/>
    <property type="project" value="UniProtKB-KW"/>
</dbReference>
<dbReference type="InterPro" id="IPR051784">
    <property type="entry name" value="Nod_factor_ABC_transporter"/>
</dbReference>